<protein>
    <submittedName>
        <fullName evidence="6">SecY-independent transporter protein</fullName>
    </submittedName>
</protein>
<feature type="transmembrane region" description="Helical" evidence="5">
    <location>
        <begin position="101"/>
        <end position="123"/>
    </location>
</feature>
<dbReference type="Pfam" id="PF00902">
    <property type="entry name" value="TatC"/>
    <property type="match status" value="1"/>
</dbReference>
<geneLocation type="mitochondrion" evidence="6"/>
<evidence type="ECO:0000256" key="1">
    <source>
        <dbReference type="ARBA" id="ARBA00004141"/>
    </source>
</evidence>
<dbReference type="GO" id="GO:0016020">
    <property type="term" value="C:membrane"/>
    <property type="evidence" value="ECO:0007669"/>
    <property type="project" value="UniProtKB-SubCell"/>
</dbReference>
<evidence type="ECO:0000256" key="2">
    <source>
        <dbReference type="ARBA" id="ARBA00022692"/>
    </source>
</evidence>
<dbReference type="GeneID" id="30510691"/>
<name>A0A1J0RD66_9STRA</name>
<dbReference type="RefSeq" id="YP_009326062.1">
    <property type="nucleotide sequence ID" value="NC_032029.1"/>
</dbReference>
<evidence type="ECO:0000256" key="4">
    <source>
        <dbReference type="ARBA" id="ARBA00023136"/>
    </source>
</evidence>
<dbReference type="EMBL" id="KY021079">
    <property type="protein sequence ID" value="APD75823.1"/>
    <property type="molecule type" value="Genomic_DNA"/>
</dbReference>
<comment type="subcellular location">
    <subcellularLocation>
        <location evidence="1">Membrane</location>
        <topology evidence="1">Multi-pass membrane protein</topology>
    </subcellularLocation>
</comment>
<feature type="transmembrane region" description="Helical" evidence="5">
    <location>
        <begin position="152"/>
        <end position="175"/>
    </location>
</feature>
<keyword evidence="6" id="KW-0496">Mitochondrion</keyword>
<sequence>MFYHLILEIKNRTFLIITTWVSVFFITYHYKETLLFNLIKSNSTINYFLITNVTEVFLTYFKLNQFLANYFLTLYICYQLFLFCINGLYYTEYLFLKNLFLLNFINLICLILFLNFFGIPNIWTFFFKYQELVSNTLIPLHFETKLLEFLAFYTYFFHLTILNAIFFTILIFFSVNTNKNLLLLKNNRKIFHLFLLIIIILVTPPDLFSFLLISFIWITSFELILFFNFLKI</sequence>
<feature type="transmembrane region" description="Helical" evidence="5">
    <location>
        <begin position="67"/>
        <end position="89"/>
    </location>
</feature>
<reference evidence="6" key="1">
    <citation type="submission" date="2016-10" db="EMBL/GenBank/DDBJ databases">
        <title>Complete mitochondrial genome of the freshwater diatom Asterionella formosa.</title>
        <authorList>
            <person name="Villain A."/>
            <person name="Kojadinovic M."/>
            <person name="Puppo C."/>
            <person name="Prioretti L."/>
            <person name="Hubert P."/>
            <person name="Zhang Y."/>
            <person name="Gregori G."/>
            <person name="Roulet A."/>
            <person name="Roques C."/>
            <person name="Claverie J.-M."/>
            <person name="Gontero B."/>
            <person name="Blanc G."/>
        </authorList>
    </citation>
    <scope>NUCLEOTIDE SEQUENCE</scope>
    <source>
        <strain evidence="6">BGM1</strain>
    </source>
</reference>
<feature type="transmembrane region" description="Helical" evidence="5">
    <location>
        <begin position="12"/>
        <end position="30"/>
    </location>
</feature>
<keyword evidence="2 5" id="KW-0812">Transmembrane</keyword>
<evidence type="ECO:0000313" key="6">
    <source>
        <dbReference type="EMBL" id="APD75823.1"/>
    </source>
</evidence>
<keyword evidence="3 5" id="KW-1133">Transmembrane helix</keyword>
<dbReference type="AlphaFoldDB" id="A0A1J0RD66"/>
<keyword evidence="4 5" id="KW-0472">Membrane</keyword>
<gene>
    <name evidence="6" type="primary">tatC</name>
    <name evidence="6" type="ORF">BGL49_015</name>
</gene>
<proteinExistence type="predicted"/>
<dbReference type="InterPro" id="IPR002033">
    <property type="entry name" value="TatC"/>
</dbReference>
<evidence type="ECO:0000256" key="3">
    <source>
        <dbReference type="ARBA" id="ARBA00022989"/>
    </source>
</evidence>
<accession>A0A1J0RD66</accession>
<feature type="transmembrane region" description="Helical" evidence="5">
    <location>
        <begin position="187"/>
        <end position="204"/>
    </location>
</feature>
<organism evidence="6">
    <name type="scientific">Asterionella formosa</name>
    <dbReference type="NCBI Taxonomy" id="210441"/>
    <lineage>
        <taxon>Eukaryota</taxon>
        <taxon>Sar</taxon>
        <taxon>Stramenopiles</taxon>
        <taxon>Ochrophyta</taxon>
        <taxon>Bacillariophyta</taxon>
        <taxon>Fragilariophyceae</taxon>
        <taxon>Fragilariophycidae</taxon>
        <taxon>Fragilariales</taxon>
        <taxon>Fragilariaceae</taxon>
        <taxon>Asterionella</taxon>
    </lineage>
</organism>
<evidence type="ECO:0000256" key="5">
    <source>
        <dbReference type="SAM" id="Phobius"/>
    </source>
</evidence>
<feature type="transmembrane region" description="Helical" evidence="5">
    <location>
        <begin position="210"/>
        <end position="230"/>
    </location>
</feature>